<dbReference type="AlphaFoldDB" id="A0A318UAH6"/>
<dbReference type="EMBL" id="QJTK01000001">
    <property type="protein sequence ID" value="PYF12931.1"/>
    <property type="molecule type" value="Genomic_DNA"/>
</dbReference>
<sequence length="180" mass="19293">MRMILVCGGLVLAMAGALRAEEAGQGDLNPPEMSLERVLRDVERGETSMTNCASGYYMTKSGDHRAAREVFGLCAQRGWTGAMTWMSQLDDNGLGGPEDPAAAADWNRQAAEAGDPIGLFNRGLDLLRGRGIARDPEAGRHFVDQAAAAGLGDAKRLQRAGYDWRAVTPDADEGHYMPQG</sequence>
<keyword evidence="1" id="KW-0732">Signal</keyword>
<feature type="chain" id="PRO_5016412796" description="Sel1 repeat-containing protein" evidence="1">
    <location>
        <begin position="21"/>
        <end position="180"/>
    </location>
</feature>
<feature type="signal peptide" evidence="1">
    <location>
        <begin position="1"/>
        <end position="20"/>
    </location>
</feature>
<protein>
    <recommendedName>
        <fullName evidence="4">Sel1 repeat-containing protein</fullName>
    </recommendedName>
</protein>
<organism evidence="2 3">
    <name type="scientific">Rhodobacter viridis</name>
    <dbReference type="NCBI Taxonomy" id="1054202"/>
    <lineage>
        <taxon>Bacteria</taxon>
        <taxon>Pseudomonadati</taxon>
        <taxon>Pseudomonadota</taxon>
        <taxon>Alphaproteobacteria</taxon>
        <taxon>Rhodobacterales</taxon>
        <taxon>Rhodobacter group</taxon>
        <taxon>Rhodobacter</taxon>
    </lineage>
</organism>
<dbReference type="OrthoDB" id="7848989at2"/>
<dbReference type="Gene3D" id="1.25.40.10">
    <property type="entry name" value="Tetratricopeptide repeat domain"/>
    <property type="match status" value="1"/>
</dbReference>
<keyword evidence="3" id="KW-1185">Reference proteome</keyword>
<comment type="caution">
    <text evidence="2">The sequence shown here is derived from an EMBL/GenBank/DDBJ whole genome shotgun (WGS) entry which is preliminary data.</text>
</comment>
<evidence type="ECO:0000256" key="1">
    <source>
        <dbReference type="SAM" id="SignalP"/>
    </source>
</evidence>
<name>A0A318UAH6_9RHOB</name>
<proteinExistence type="predicted"/>
<evidence type="ECO:0008006" key="4">
    <source>
        <dbReference type="Google" id="ProtNLM"/>
    </source>
</evidence>
<dbReference type="SUPFAM" id="SSF81901">
    <property type="entry name" value="HCP-like"/>
    <property type="match status" value="1"/>
</dbReference>
<dbReference type="InterPro" id="IPR006597">
    <property type="entry name" value="Sel1-like"/>
</dbReference>
<dbReference type="Proteomes" id="UP000247727">
    <property type="component" value="Unassembled WGS sequence"/>
</dbReference>
<dbReference type="SMART" id="SM00671">
    <property type="entry name" value="SEL1"/>
    <property type="match status" value="2"/>
</dbReference>
<gene>
    <name evidence="2" type="ORF">C8J30_101313</name>
</gene>
<dbReference type="RefSeq" id="WP_110803957.1">
    <property type="nucleotide sequence ID" value="NZ_QJTK01000001.1"/>
</dbReference>
<evidence type="ECO:0000313" key="3">
    <source>
        <dbReference type="Proteomes" id="UP000247727"/>
    </source>
</evidence>
<accession>A0A318UAH6</accession>
<evidence type="ECO:0000313" key="2">
    <source>
        <dbReference type="EMBL" id="PYF12931.1"/>
    </source>
</evidence>
<reference evidence="2 3" key="1">
    <citation type="submission" date="2018-06" db="EMBL/GenBank/DDBJ databases">
        <title>Genomic Encyclopedia of Type Strains, Phase III (KMG-III): the genomes of soil and plant-associated and newly described type strains.</title>
        <authorList>
            <person name="Whitman W."/>
        </authorList>
    </citation>
    <scope>NUCLEOTIDE SEQUENCE [LARGE SCALE GENOMIC DNA]</scope>
    <source>
        <strain evidence="2 3">JA737</strain>
    </source>
</reference>
<dbReference type="InterPro" id="IPR011990">
    <property type="entry name" value="TPR-like_helical_dom_sf"/>
</dbReference>